<dbReference type="InterPro" id="IPR045229">
    <property type="entry name" value="TPP_enz"/>
</dbReference>
<protein>
    <recommendedName>
        <fullName evidence="6">acetolactate synthase</fullName>
        <ecNumber evidence="6">2.2.1.6</ecNumber>
    </recommendedName>
</protein>
<dbReference type="Pfam" id="PF02776">
    <property type="entry name" value="TPP_enzyme_N"/>
    <property type="match status" value="1"/>
</dbReference>
<dbReference type="Pfam" id="PF02775">
    <property type="entry name" value="TPP_enzyme_C"/>
    <property type="match status" value="1"/>
</dbReference>
<dbReference type="InterPro" id="IPR029061">
    <property type="entry name" value="THDP-binding"/>
</dbReference>
<evidence type="ECO:0000256" key="7">
    <source>
        <dbReference type="ARBA" id="ARBA00022605"/>
    </source>
</evidence>
<feature type="domain" description="Thiamine pyrophosphate enzyme TPP-binding" evidence="15">
    <location>
        <begin position="392"/>
        <end position="510"/>
    </location>
</feature>
<dbReference type="NCBIfam" id="TIGR00118">
    <property type="entry name" value="acolac_lg"/>
    <property type="match status" value="1"/>
</dbReference>
<dbReference type="GO" id="GO:0000287">
    <property type="term" value="F:magnesium ion binding"/>
    <property type="evidence" value="ECO:0007669"/>
    <property type="project" value="InterPro"/>
</dbReference>
<dbReference type="InterPro" id="IPR012000">
    <property type="entry name" value="Thiamin_PyroP_enz_cen_dom"/>
</dbReference>
<organism evidence="17">
    <name type="scientific">marine sediment metagenome</name>
    <dbReference type="NCBI Taxonomy" id="412755"/>
    <lineage>
        <taxon>unclassified sequences</taxon>
        <taxon>metagenomes</taxon>
        <taxon>ecological metagenomes</taxon>
    </lineage>
</organism>
<dbReference type="EC" id="2.2.1.6" evidence="6"/>
<dbReference type="EMBL" id="BART01001845">
    <property type="protein sequence ID" value="GAG73572.1"/>
    <property type="molecule type" value="Genomic_DNA"/>
</dbReference>
<evidence type="ECO:0000313" key="17">
    <source>
        <dbReference type="EMBL" id="GAG73572.1"/>
    </source>
</evidence>
<evidence type="ECO:0000256" key="3">
    <source>
        <dbReference type="ARBA" id="ARBA00004974"/>
    </source>
</evidence>
<evidence type="ECO:0000259" key="16">
    <source>
        <dbReference type="Pfam" id="PF02776"/>
    </source>
</evidence>
<dbReference type="FunFam" id="3.40.50.970:FF:000007">
    <property type="entry name" value="Acetolactate synthase"/>
    <property type="match status" value="1"/>
</dbReference>
<dbReference type="GO" id="GO:0050660">
    <property type="term" value="F:flavin adenine dinucleotide binding"/>
    <property type="evidence" value="ECO:0007669"/>
    <property type="project" value="InterPro"/>
</dbReference>
<feature type="non-terminal residue" evidence="17">
    <location>
        <position position="511"/>
    </location>
</feature>
<comment type="pathway">
    <text evidence="3">Amino-acid biosynthesis; L-isoleucine biosynthesis; L-isoleucine from 2-oxobutanoate: step 1/4.</text>
</comment>
<evidence type="ECO:0000256" key="4">
    <source>
        <dbReference type="ARBA" id="ARBA00005025"/>
    </source>
</evidence>
<evidence type="ECO:0000256" key="9">
    <source>
        <dbReference type="ARBA" id="ARBA00022723"/>
    </source>
</evidence>
<dbReference type="InterPro" id="IPR012846">
    <property type="entry name" value="Acetolactate_synth_lsu"/>
</dbReference>
<dbReference type="FunFam" id="3.40.50.1220:FF:000008">
    <property type="entry name" value="Acetolactate synthase"/>
    <property type="match status" value="1"/>
</dbReference>
<evidence type="ECO:0000256" key="8">
    <source>
        <dbReference type="ARBA" id="ARBA00022679"/>
    </source>
</evidence>
<accession>X1AWH8</accession>
<comment type="pathway">
    <text evidence="4">Amino-acid biosynthesis; L-valine biosynthesis; L-valine from pyruvate: step 1/4.</text>
</comment>
<evidence type="ECO:0000256" key="10">
    <source>
        <dbReference type="ARBA" id="ARBA00022842"/>
    </source>
</evidence>
<dbReference type="SUPFAM" id="SSF52518">
    <property type="entry name" value="Thiamin diphosphate-binding fold (THDP-binding)"/>
    <property type="match status" value="2"/>
</dbReference>
<dbReference type="UniPathway" id="UPA00047">
    <property type="reaction ID" value="UER00055"/>
</dbReference>
<dbReference type="UniPathway" id="UPA00049">
    <property type="reaction ID" value="UER00059"/>
</dbReference>
<evidence type="ECO:0000256" key="2">
    <source>
        <dbReference type="ARBA" id="ARBA00001964"/>
    </source>
</evidence>
<dbReference type="PANTHER" id="PTHR18968:SF13">
    <property type="entry name" value="ACETOLACTATE SYNTHASE CATALYTIC SUBUNIT, MITOCHONDRIAL"/>
    <property type="match status" value="1"/>
</dbReference>
<proteinExistence type="inferred from homology"/>
<dbReference type="Gene3D" id="3.40.50.1220">
    <property type="entry name" value="TPP-binding domain"/>
    <property type="match status" value="1"/>
</dbReference>
<evidence type="ECO:0000256" key="11">
    <source>
        <dbReference type="ARBA" id="ARBA00023052"/>
    </source>
</evidence>
<dbReference type="GO" id="GO:0003984">
    <property type="term" value="F:acetolactate synthase activity"/>
    <property type="evidence" value="ECO:0007669"/>
    <property type="project" value="UniProtKB-EC"/>
</dbReference>
<evidence type="ECO:0000259" key="15">
    <source>
        <dbReference type="Pfam" id="PF02775"/>
    </source>
</evidence>
<dbReference type="PROSITE" id="PS00187">
    <property type="entry name" value="TPP_ENZYMES"/>
    <property type="match status" value="1"/>
</dbReference>
<feature type="domain" description="Thiamine pyrophosphate enzyme N-terminal TPP-binding" evidence="16">
    <location>
        <begin position="5"/>
        <end position="118"/>
    </location>
</feature>
<dbReference type="InterPro" id="IPR012001">
    <property type="entry name" value="Thiamin_PyroP_enz_TPP-bd_dom"/>
</dbReference>
<dbReference type="Gene3D" id="3.40.50.970">
    <property type="match status" value="2"/>
</dbReference>
<keyword evidence="11 13" id="KW-0786">Thiamine pyrophosphate</keyword>
<gene>
    <name evidence="17" type="ORF">S01H4_06115</name>
</gene>
<keyword evidence="8" id="KW-0808">Transferase</keyword>
<dbReference type="InterPro" id="IPR039368">
    <property type="entry name" value="AHAS_TPP"/>
</dbReference>
<dbReference type="GO" id="GO:0005948">
    <property type="term" value="C:acetolactate synthase complex"/>
    <property type="evidence" value="ECO:0007669"/>
    <property type="project" value="TreeGrafter"/>
</dbReference>
<sequence>MAKITGAQMIIKCLKEEGVEVIFGYPGGKVIPLYDALFDSDIRHILVRHEQGAAHAADGYARVTGKTGVCIATSGPGATNLVTGIANAHMDSIPIVAITGQVGTAQIGTDAFQEADITGIAAPVTKHNYLVKDVKELPRVIKEAFRIASTGRPGPVLIDIPVDITTDLIDENFKVDISLPGYKPTLKGNLKQVRMAAKKIAESKKPVIFAGGGVISSGASDILRKFVKIAKIPVITSLLGMGSFPENNELSLSMAGMHGTKYANLAFTEADLIIAVGVRFDDRVTGKLSEFAPEADIIHIDIDPAEIGKNVKVLIPVVGDAKIVLTDLENEYRKYIEKKGIPDRKEWLSRIKKLKEDYPLKYDRSSNKVKPAYVVEKIYELTKGDAIICTEVGQNQMWAAQFYKFTKPRTLVSSGGLGTMGFGLPAAIGAKIGSPDKTVIDIAGDGSIQMVSQELSTAVTNKINIKIMLLNNGYLGMVRQWQEFFFKKRYSQTCIYNCVDFVKLVEAYGGV</sequence>
<dbReference type="CDD" id="cd02015">
    <property type="entry name" value="TPP_AHAS"/>
    <property type="match status" value="1"/>
</dbReference>
<comment type="caution">
    <text evidence="17">The sequence shown here is derived from an EMBL/GenBank/DDBJ whole genome shotgun (WGS) entry which is preliminary data.</text>
</comment>
<comment type="cofactor">
    <cofactor evidence="2">
        <name>thiamine diphosphate</name>
        <dbReference type="ChEBI" id="CHEBI:58937"/>
    </cofactor>
</comment>
<evidence type="ECO:0000256" key="1">
    <source>
        <dbReference type="ARBA" id="ARBA00001946"/>
    </source>
</evidence>
<dbReference type="InterPro" id="IPR029035">
    <property type="entry name" value="DHS-like_NAD/FAD-binding_dom"/>
</dbReference>
<keyword evidence="12" id="KW-0100">Branched-chain amino acid biosynthesis</keyword>
<feature type="domain" description="Thiamine pyrophosphate enzyme central" evidence="14">
    <location>
        <begin position="194"/>
        <end position="328"/>
    </location>
</feature>
<dbReference type="CDD" id="cd07035">
    <property type="entry name" value="TPP_PYR_POX_like"/>
    <property type="match status" value="1"/>
</dbReference>
<evidence type="ECO:0000256" key="12">
    <source>
        <dbReference type="ARBA" id="ARBA00023304"/>
    </source>
</evidence>
<evidence type="ECO:0000256" key="5">
    <source>
        <dbReference type="ARBA" id="ARBA00007812"/>
    </source>
</evidence>
<comment type="cofactor">
    <cofactor evidence="1">
        <name>Mg(2+)</name>
        <dbReference type="ChEBI" id="CHEBI:18420"/>
    </cofactor>
</comment>
<dbReference type="InterPro" id="IPR011766">
    <property type="entry name" value="TPP_enzyme_TPP-bd"/>
</dbReference>
<keyword evidence="7" id="KW-0028">Amino-acid biosynthesis</keyword>
<reference evidence="17" key="1">
    <citation type="journal article" date="2014" name="Front. Microbiol.">
        <title>High frequency of phylogenetically diverse reductive dehalogenase-homologous genes in deep subseafloor sedimentary metagenomes.</title>
        <authorList>
            <person name="Kawai M."/>
            <person name="Futagami T."/>
            <person name="Toyoda A."/>
            <person name="Takaki Y."/>
            <person name="Nishi S."/>
            <person name="Hori S."/>
            <person name="Arai W."/>
            <person name="Tsubouchi T."/>
            <person name="Morono Y."/>
            <person name="Uchiyama I."/>
            <person name="Ito T."/>
            <person name="Fujiyama A."/>
            <person name="Inagaki F."/>
            <person name="Takami H."/>
        </authorList>
    </citation>
    <scope>NUCLEOTIDE SEQUENCE</scope>
    <source>
        <strain evidence="17">Expedition CK06-06</strain>
    </source>
</reference>
<dbReference type="AlphaFoldDB" id="X1AWH8"/>
<dbReference type="InterPro" id="IPR000399">
    <property type="entry name" value="TPP-bd_CS"/>
</dbReference>
<dbReference type="Pfam" id="PF00205">
    <property type="entry name" value="TPP_enzyme_M"/>
    <property type="match status" value="1"/>
</dbReference>
<dbReference type="SUPFAM" id="SSF52467">
    <property type="entry name" value="DHS-like NAD/FAD-binding domain"/>
    <property type="match status" value="1"/>
</dbReference>
<keyword evidence="10" id="KW-0460">Magnesium</keyword>
<dbReference type="GO" id="GO:0009099">
    <property type="term" value="P:L-valine biosynthetic process"/>
    <property type="evidence" value="ECO:0007669"/>
    <property type="project" value="UniProtKB-UniPathway"/>
</dbReference>
<dbReference type="GO" id="GO:0009097">
    <property type="term" value="P:isoleucine biosynthetic process"/>
    <property type="evidence" value="ECO:0007669"/>
    <property type="project" value="UniProtKB-UniPathway"/>
</dbReference>
<dbReference type="PANTHER" id="PTHR18968">
    <property type="entry name" value="THIAMINE PYROPHOSPHATE ENZYMES"/>
    <property type="match status" value="1"/>
</dbReference>
<name>X1AWH8_9ZZZZ</name>
<evidence type="ECO:0000259" key="14">
    <source>
        <dbReference type="Pfam" id="PF00205"/>
    </source>
</evidence>
<evidence type="ECO:0000256" key="13">
    <source>
        <dbReference type="RuleBase" id="RU362132"/>
    </source>
</evidence>
<dbReference type="GO" id="GO:0030976">
    <property type="term" value="F:thiamine pyrophosphate binding"/>
    <property type="evidence" value="ECO:0007669"/>
    <property type="project" value="InterPro"/>
</dbReference>
<keyword evidence="9" id="KW-0479">Metal-binding</keyword>
<comment type="similarity">
    <text evidence="5 13">Belongs to the TPP enzyme family.</text>
</comment>
<evidence type="ECO:0000256" key="6">
    <source>
        <dbReference type="ARBA" id="ARBA00013145"/>
    </source>
</evidence>